<dbReference type="InterPro" id="IPR006786">
    <property type="entry name" value="Pinin_SDK_MemA"/>
</dbReference>
<reference evidence="4" key="2">
    <citation type="submission" date="2023-05" db="EMBL/GenBank/DDBJ databases">
        <authorList>
            <consortium name="Lawrence Berkeley National Laboratory"/>
            <person name="Steindorff A."/>
            <person name="Hensen N."/>
            <person name="Bonometti L."/>
            <person name="Westerberg I."/>
            <person name="Brannstrom I.O."/>
            <person name="Guillou S."/>
            <person name="Cros-Aarteil S."/>
            <person name="Calhoun S."/>
            <person name="Haridas S."/>
            <person name="Kuo A."/>
            <person name="Mondo S."/>
            <person name="Pangilinan J."/>
            <person name="Riley R."/>
            <person name="Labutti K."/>
            <person name="Andreopoulos B."/>
            <person name="Lipzen A."/>
            <person name="Chen C."/>
            <person name="Yanf M."/>
            <person name="Daum C."/>
            <person name="Ng V."/>
            <person name="Clum A."/>
            <person name="Ohm R."/>
            <person name="Martin F."/>
            <person name="Silar P."/>
            <person name="Natvig D."/>
            <person name="Lalanne C."/>
            <person name="Gautier V."/>
            <person name="Ament-Velasquez S.L."/>
            <person name="Kruys A."/>
            <person name="Hutchinson M.I."/>
            <person name="Powell A.J."/>
            <person name="Barry K."/>
            <person name="Miller A.N."/>
            <person name="Grigoriev I.V."/>
            <person name="Debuchy R."/>
            <person name="Gladieux P."/>
            <person name="Thoren M.H."/>
            <person name="Johannesson H."/>
        </authorList>
    </citation>
    <scope>NUCLEOTIDE SEQUENCE</scope>
    <source>
        <strain evidence="4">CBS 990.96</strain>
    </source>
</reference>
<dbReference type="AlphaFoldDB" id="A0AAN7BLM7"/>
<sequence>MDRNKKRRYSSSSTSPTTRPTKRVQLDYDIDDYDKKKKKPVITQEDKKRGKRLFGGVLSTLSQPTTTSLHQKRKAEIERKLRERAEREKEIMRRERLDEREEGMLRRHAVVLKRALWLQTESEPRLFYKPWRLTREQKEKVEKQVADAEKQIEREKEEFRGYKESRLRELGVYSSSSPGRESRDIGKQSGQKEPSQDDRNRPPPRSRKDEMIEEYNEDTVC</sequence>
<proteinExistence type="predicted"/>
<keyword evidence="1" id="KW-0175">Coiled coil</keyword>
<feature type="region of interest" description="Disordered" evidence="2">
    <location>
        <begin position="1"/>
        <end position="30"/>
    </location>
</feature>
<reference evidence="4" key="1">
    <citation type="journal article" date="2023" name="Mol. Phylogenet. Evol.">
        <title>Genome-scale phylogeny and comparative genomics of the fungal order Sordariales.</title>
        <authorList>
            <person name="Hensen N."/>
            <person name="Bonometti L."/>
            <person name="Westerberg I."/>
            <person name="Brannstrom I.O."/>
            <person name="Guillou S."/>
            <person name="Cros-Aarteil S."/>
            <person name="Calhoun S."/>
            <person name="Haridas S."/>
            <person name="Kuo A."/>
            <person name="Mondo S."/>
            <person name="Pangilinan J."/>
            <person name="Riley R."/>
            <person name="LaButti K."/>
            <person name="Andreopoulos B."/>
            <person name="Lipzen A."/>
            <person name="Chen C."/>
            <person name="Yan M."/>
            <person name="Daum C."/>
            <person name="Ng V."/>
            <person name="Clum A."/>
            <person name="Steindorff A."/>
            <person name="Ohm R.A."/>
            <person name="Martin F."/>
            <person name="Silar P."/>
            <person name="Natvig D.O."/>
            <person name="Lalanne C."/>
            <person name="Gautier V."/>
            <person name="Ament-Velasquez S.L."/>
            <person name="Kruys A."/>
            <person name="Hutchinson M.I."/>
            <person name="Powell A.J."/>
            <person name="Barry K."/>
            <person name="Miller A.N."/>
            <person name="Grigoriev I.V."/>
            <person name="Debuchy R."/>
            <person name="Gladieux P."/>
            <person name="Hiltunen Thoren M."/>
            <person name="Johannesson H."/>
        </authorList>
    </citation>
    <scope>NUCLEOTIDE SEQUENCE</scope>
    <source>
        <strain evidence="4">CBS 990.96</strain>
    </source>
</reference>
<accession>A0AAN7BLM7</accession>
<organism evidence="4 5">
    <name type="scientific">Podospora fimiseda</name>
    <dbReference type="NCBI Taxonomy" id="252190"/>
    <lineage>
        <taxon>Eukaryota</taxon>
        <taxon>Fungi</taxon>
        <taxon>Dikarya</taxon>
        <taxon>Ascomycota</taxon>
        <taxon>Pezizomycotina</taxon>
        <taxon>Sordariomycetes</taxon>
        <taxon>Sordariomycetidae</taxon>
        <taxon>Sordariales</taxon>
        <taxon>Podosporaceae</taxon>
        <taxon>Podospora</taxon>
    </lineage>
</organism>
<keyword evidence="5" id="KW-1185">Reference proteome</keyword>
<dbReference type="Pfam" id="PF04696">
    <property type="entry name" value="Pinin_SDK_memA"/>
    <property type="match status" value="1"/>
</dbReference>
<feature type="coiled-coil region" evidence="1">
    <location>
        <begin position="75"/>
        <end position="102"/>
    </location>
</feature>
<evidence type="ECO:0000313" key="4">
    <source>
        <dbReference type="EMBL" id="KAK4225532.1"/>
    </source>
</evidence>
<feature type="region of interest" description="Disordered" evidence="2">
    <location>
        <begin position="167"/>
        <end position="221"/>
    </location>
</feature>
<protein>
    <recommendedName>
        <fullName evidence="3">Pinin/SDK/MemA protein domain-containing protein</fullName>
    </recommendedName>
</protein>
<evidence type="ECO:0000259" key="3">
    <source>
        <dbReference type="Pfam" id="PF04696"/>
    </source>
</evidence>
<feature type="compositionally biased region" description="Basic and acidic residues" evidence="2">
    <location>
        <begin position="194"/>
        <end position="210"/>
    </location>
</feature>
<evidence type="ECO:0000256" key="2">
    <source>
        <dbReference type="SAM" id="MobiDB-lite"/>
    </source>
</evidence>
<dbReference type="Proteomes" id="UP001301958">
    <property type="component" value="Unassembled WGS sequence"/>
</dbReference>
<feature type="compositionally biased region" description="Low complexity" evidence="2">
    <location>
        <begin position="10"/>
        <end position="19"/>
    </location>
</feature>
<comment type="caution">
    <text evidence="4">The sequence shown here is derived from an EMBL/GenBank/DDBJ whole genome shotgun (WGS) entry which is preliminary data.</text>
</comment>
<evidence type="ECO:0000313" key="5">
    <source>
        <dbReference type="Proteomes" id="UP001301958"/>
    </source>
</evidence>
<evidence type="ECO:0000256" key="1">
    <source>
        <dbReference type="SAM" id="Coils"/>
    </source>
</evidence>
<feature type="compositionally biased region" description="Acidic residues" evidence="2">
    <location>
        <begin position="211"/>
        <end position="221"/>
    </location>
</feature>
<dbReference type="EMBL" id="MU865365">
    <property type="protein sequence ID" value="KAK4225532.1"/>
    <property type="molecule type" value="Genomic_DNA"/>
</dbReference>
<feature type="coiled-coil region" evidence="1">
    <location>
        <begin position="131"/>
        <end position="165"/>
    </location>
</feature>
<gene>
    <name evidence="4" type="ORF">QBC38DRAFT_530547</name>
</gene>
<feature type="domain" description="Pinin/SDK/MemA protein" evidence="3">
    <location>
        <begin position="44"/>
        <end position="145"/>
    </location>
</feature>
<name>A0AAN7BLM7_9PEZI</name>